<keyword evidence="2" id="KW-1185">Reference proteome</keyword>
<dbReference type="AlphaFoldDB" id="A0A9W4XJL2"/>
<reference evidence="1" key="1">
    <citation type="submission" date="2023-01" db="EMBL/GenBank/DDBJ databases">
        <authorList>
            <person name="Van Ghelder C."/>
            <person name="Rancurel C."/>
        </authorList>
    </citation>
    <scope>NUCLEOTIDE SEQUENCE</scope>
    <source>
        <strain evidence="1">CNCM I-4278</strain>
    </source>
</reference>
<evidence type="ECO:0000313" key="2">
    <source>
        <dbReference type="Proteomes" id="UP001152607"/>
    </source>
</evidence>
<sequence>MRMQSSYPARGWPPTEYTEPIGISVSISIGNRIKRMTHHLYVPTDQRHEENDKNIITVYTFHSHPHTPTEIDLHELLHAIKLGLRTHVRSS</sequence>
<comment type="caution">
    <text evidence="1">The sequence shown here is derived from an EMBL/GenBank/DDBJ whole genome shotgun (WGS) entry which is preliminary data.</text>
</comment>
<gene>
    <name evidence="1" type="ORF">PDIGIT_LOCUS7046</name>
</gene>
<proteinExistence type="predicted"/>
<dbReference type="EMBL" id="CAOQHR010000004">
    <property type="protein sequence ID" value="CAI6333993.1"/>
    <property type="molecule type" value="Genomic_DNA"/>
</dbReference>
<organism evidence="1 2">
    <name type="scientific">Periconia digitata</name>
    <dbReference type="NCBI Taxonomy" id="1303443"/>
    <lineage>
        <taxon>Eukaryota</taxon>
        <taxon>Fungi</taxon>
        <taxon>Dikarya</taxon>
        <taxon>Ascomycota</taxon>
        <taxon>Pezizomycotina</taxon>
        <taxon>Dothideomycetes</taxon>
        <taxon>Pleosporomycetidae</taxon>
        <taxon>Pleosporales</taxon>
        <taxon>Massarineae</taxon>
        <taxon>Periconiaceae</taxon>
        <taxon>Periconia</taxon>
    </lineage>
</organism>
<accession>A0A9W4XJL2</accession>
<dbReference type="Proteomes" id="UP001152607">
    <property type="component" value="Unassembled WGS sequence"/>
</dbReference>
<protein>
    <submittedName>
        <fullName evidence="1">Uncharacterized protein</fullName>
    </submittedName>
</protein>
<evidence type="ECO:0000313" key="1">
    <source>
        <dbReference type="EMBL" id="CAI6333993.1"/>
    </source>
</evidence>
<name>A0A9W4XJL2_9PLEO</name>